<organism evidence="2">
    <name type="scientific">Roseihalotalea indica</name>
    <dbReference type="NCBI Taxonomy" id="2867963"/>
    <lineage>
        <taxon>Bacteria</taxon>
        <taxon>Pseudomonadati</taxon>
        <taxon>Bacteroidota</taxon>
        <taxon>Cytophagia</taxon>
        <taxon>Cytophagales</taxon>
        <taxon>Catalimonadaceae</taxon>
        <taxon>Roseihalotalea</taxon>
    </lineage>
</organism>
<evidence type="ECO:0000313" key="2">
    <source>
        <dbReference type="EMBL" id="WKN36997.1"/>
    </source>
</evidence>
<dbReference type="InterPro" id="IPR011250">
    <property type="entry name" value="OMP/PagP_B-barrel"/>
</dbReference>
<reference evidence="2" key="2">
    <citation type="journal article" date="2024" name="Antonie Van Leeuwenhoek">
        <title>Roseihalotalea indica gen. nov., sp. nov., a halophilic Bacteroidetes from mesopelagic Southwest Indian Ocean with higher carbohydrate metabolic potential.</title>
        <authorList>
            <person name="Chen B."/>
            <person name="Zhang M."/>
            <person name="Lin D."/>
            <person name="Ye J."/>
            <person name="Tang K."/>
        </authorList>
    </citation>
    <scope>NUCLEOTIDE SEQUENCE</scope>
    <source>
        <strain evidence="2">TK19036</strain>
    </source>
</reference>
<dbReference type="SUPFAM" id="SSF56925">
    <property type="entry name" value="OMPA-like"/>
    <property type="match status" value="1"/>
</dbReference>
<proteinExistence type="predicted"/>
<dbReference type="AlphaFoldDB" id="A0AA49GLG3"/>
<gene>
    <name evidence="2" type="ORF">K4G66_32020</name>
</gene>
<feature type="signal peptide" evidence="1">
    <location>
        <begin position="1"/>
        <end position="21"/>
    </location>
</feature>
<sequence length="252" mass="28570">MKIALYFYVVLLLCITLPATAQEAPPERQEVTVYLKNGKTIHGYETLSPFKGYLTIDIDEFTQDHIPYKKIDHIHYGPPLPEPPQITWETEHTFFLSVSAGIQFGSTNSGNSRAAASFVAGYFFHPLLQPGIGIGFEQYDPIQTTTLLVRVQGVLTKKKWSPYYFLEVGASKANTQTWNYNVQYHHAKGGFMMHPGLGYQRSFRSGAISFGLGYRIQQAELDYSVDDFWGGSLRVQEELTYRRVTTMIGLTF</sequence>
<evidence type="ECO:0008006" key="3">
    <source>
        <dbReference type="Google" id="ProtNLM"/>
    </source>
</evidence>
<dbReference type="EMBL" id="CP120682">
    <property type="protein sequence ID" value="WKN36997.1"/>
    <property type="molecule type" value="Genomic_DNA"/>
</dbReference>
<name>A0AA49GLG3_9BACT</name>
<evidence type="ECO:0000256" key="1">
    <source>
        <dbReference type="SAM" id="SignalP"/>
    </source>
</evidence>
<protein>
    <recommendedName>
        <fullName evidence="3">Outer membrane protein beta-barrel domain-containing protein</fullName>
    </recommendedName>
</protein>
<keyword evidence="1" id="KW-0732">Signal</keyword>
<accession>A0AA49GLG3</accession>
<reference evidence="2" key="1">
    <citation type="journal article" date="2023" name="Comput. Struct. Biotechnol. J.">
        <title>Discovery of a novel marine Bacteroidetes with a rich repertoire of carbohydrate-active enzymes.</title>
        <authorList>
            <person name="Chen B."/>
            <person name="Liu G."/>
            <person name="Chen Q."/>
            <person name="Wang H."/>
            <person name="Liu L."/>
            <person name="Tang K."/>
        </authorList>
    </citation>
    <scope>NUCLEOTIDE SEQUENCE</scope>
    <source>
        <strain evidence="2">TK19036</strain>
    </source>
</reference>
<feature type="chain" id="PRO_5041433688" description="Outer membrane protein beta-barrel domain-containing protein" evidence="1">
    <location>
        <begin position="22"/>
        <end position="252"/>
    </location>
</feature>